<feature type="domain" description="Helicase ATP-binding" evidence="11">
    <location>
        <begin position="202"/>
        <end position="393"/>
    </location>
</feature>
<evidence type="ECO:0000259" key="13">
    <source>
        <dbReference type="PROSITE" id="PS51195"/>
    </source>
</evidence>
<keyword evidence="4" id="KW-0479">Metal-binding</keyword>
<dbReference type="SMART" id="SM00451">
    <property type="entry name" value="ZnF_U1"/>
    <property type="match status" value="2"/>
</dbReference>
<dbReference type="CDD" id="cd18787">
    <property type="entry name" value="SF2_C_DEAD"/>
    <property type="match status" value="1"/>
</dbReference>
<dbReference type="FunFam" id="3.40.50.300:FF:000160">
    <property type="entry name" value="ATP-dependent RNA helicase DDX3X"/>
    <property type="match status" value="1"/>
</dbReference>
<dbReference type="EMBL" id="AGUE01000106">
    <property type="protein sequence ID" value="EHK99800.1"/>
    <property type="molecule type" value="Genomic_DNA"/>
</dbReference>
<sequence>MNGLSLGGNSYRPPHMRGKMGQDSMAGPGPGPAPGATGINGSAWANNNNGYAGGAPPQNWGPNAQAQTFTPQGGPPARGGWNDQGKSSFNPHAYGSPSGNGSGGGGGAPRGGGDGRWVDGKHVAGPANQRMERELFGVPDDPTKQQTGINFEKYDDIPVEASGHDVPEPVLTFTNPPLDDHLIKNIELAHYKVPTPVQKYSIPIVMGGRDLMACAQTGSGKTGGFLFPILSQAFQTGPVAAPAAGGGNFGRQRKAYPTSLILAPTRELVSQIYDESRKFAYRSWVRPCVVYGGADIGSQLRQIERGCDLLVATPGRLVDLIERGRISLQNIKYLVLDEADRMLDMGFEPQIRRIVEGEDMPGVQLRQTLMFSATFPRDIQMLARDFLKDYIFLSVGRVGSTSENITQKVEYVEDGDKRSVLLDILHTHGAGLTLIFVETKRMADLLCDFLIGQNFPATSIHGDRNQRERERALEMFRNGRCPILVATAVAARGIVNPCLSLRNRALTPPTVGTVDDVVLQKPDRQPVNHSMNSVHFAEFEAMDTSDDSVGDDSGIGTTDSDTVEHFPFYIEDIAVFIMWMTWTCLSLTGIAMKSKAFDVVFPTENHISELLQIAPTLEFAAGLVDVFQAATPPTIDFFKTLPLHLNKKWAVYLLVLEKPGHLPRVYIGSGTTFTVGVLRRMSTYDRRSQLHQYIDTVSEYVNSSMDKGFTITHKGLLVWADIPLASEKYRFRSLFLLLETVFSLCFWTMKSRTKHYFMPGLCPWSRESFTYDGLCTHFSIMEIPKGILQYFTPEQREAYNAQDAERHTALQTKYTLAKGPGVHAAWAKRSRDRALEAQTYKCTLCDLTFPNEAKRIRHLDGSAHKKKVAGIGRQTNGRGGGQTAIRNKTFWCELCQHAASSQKRLERHLNARPHAKKIRDREASAKLAASVTPTTSQTKKPEEQQERAKPNTLQQWLVVGGVVRDLLDLLKEANQEVPAFLENIAREGSGFGGGGGGRGGGRSGGRGRGGGANRDFRKTAGGFGAGGGGGGYGGSGGGYGGGGGGFNGPPAAAYGGGAGGGYGGSSGGAYGQPYGNQDKNMGPQSSWW</sequence>
<evidence type="ECO:0000256" key="1">
    <source>
        <dbReference type="ARBA" id="ARBA00012552"/>
    </source>
</evidence>
<evidence type="ECO:0000313" key="15">
    <source>
        <dbReference type="Proteomes" id="UP000005446"/>
    </source>
</evidence>
<keyword evidence="7" id="KW-0067">ATP-binding</keyword>
<dbReference type="PROSITE" id="PS00028">
    <property type="entry name" value="ZINC_FINGER_C2H2_1"/>
    <property type="match status" value="1"/>
</dbReference>
<dbReference type="InterPro" id="IPR013087">
    <property type="entry name" value="Znf_C2H2_type"/>
</dbReference>
<dbReference type="Gene3D" id="3.30.160.60">
    <property type="entry name" value="Classic Zinc Finger"/>
    <property type="match status" value="1"/>
</dbReference>
<dbReference type="OrthoDB" id="196131at2759"/>
<dbReference type="SMART" id="SM00355">
    <property type="entry name" value="ZnF_C2H2"/>
    <property type="match status" value="2"/>
</dbReference>
<keyword evidence="2" id="KW-0963">Cytoplasm</keyword>
<dbReference type="PROSITE" id="PS51195">
    <property type="entry name" value="Q_MOTIF"/>
    <property type="match status" value="1"/>
</dbReference>
<reference evidence="14 15" key="1">
    <citation type="journal article" date="2012" name="Eukaryot. Cell">
        <title>Genome sequence of the fungus Glarea lozoyensis: the first genome sequence of a species from the Helotiaceae family.</title>
        <authorList>
            <person name="Youssar L."/>
            <person name="Gruening B.A."/>
            <person name="Erxleben A."/>
            <person name="Guenther S."/>
            <person name="Huettel W."/>
        </authorList>
    </citation>
    <scope>NUCLEOTIDE SEQUENCE [LARGE SCALE GENOMIC DNA]</scope>
    <source>
        <strain evidence="15">ATCC 74030 / MF5533</strain>
    </source>
</reference>
<evidence type="ECO:0000256" key="5">
    <source>
        <dbReference type="ARBA" id="ARBA00022801"/>
    </source>
</evidence>
<dbReference type="SUPFAM" id="SSF52540">
    <property type="entry name" value="P-loop containing nucleoside triphosphate hydrolases"/>
    <property type="match status" value="2"/>
</dbReference>
<dbReference type="Gene3D" id="3.40.50.300">
    <property type="entry name" value="P-loop containing nucleotide triphosphate hydrolases"/>
    <property type="match status" value="2"/>
</dbReference>
<evidence type="ECO:0000256" key="3">
    <source>
        <dbReference type="ARBA" id="ARBA00022741"/>
    </source>
</evidence>
<dbReference type="InterPro" id="IPR027417">
    <property type="entry name" value="P-loop_NTPase"/>
</dbReference>
<keyword evidence="4" id="KW-0863">Zinc-finger</keyword>
<feature type="short sequence motif" description="Q motif" evidence="9">
    <location>
        <begin position="171"/>
        <end position="199"/>
    </location>
</feature>
<evidence type="ECO:0000256" key="2">
    <source>
        <dbReference type="ARBA" id="ARBA00022490"/>
    </source>
</evidence>
<dbReference type="InterPro" id="IPR003604">
    <property type="entry name" value="Matrin/U1-like-C_Znf_C2H2"/>
</dbReference>
<organism evidence="14 15">
    <name type="scientific">Glarea lozoyensis (strain ATCC 74030 / MF5533)</name>
    <dbReference type="NCBI Taxonomy" id="1104152"/>
    <lineage>
        <taxon>Eukaryota</taxon>
        <taxon>Fungi</taxon>
        <taxon>Dikarya</taxon>
        <taxon>Ascomycota</taxon>
        <taxon>Pezizomycotina</taxon>
        <taxon>Leotiomycetes</taxon>
        <taxon>Helotiales</taxon>
        <taxon>Helotiaceae</taxon>
        <taxon>Glarea</taxon>
    </lineage>
</organism>
<dbReference type="InterPro" id="IPR001650">
    <property type="entry name" value="Helicase_C-like"/>
</dbReference>
<evidence type="ECO:0000313" key="14">
    <source>
        <dbReference type="EMBL" id="EHK99800.1"/>
    </source>
</evidence>
<evidence type="ECO:0000256" key="4">
    <source>
        <dbReference type="ARBA" id="ARBA00022771"/>
    </source>
</evidence>
<feature type="compositionally biased region" description="Polar residues" evidence="10">
    <location>
        <begin position="1077"/>
        <end position="1088"/>
    </location>
</feature>
<keyword evidence="5" id="KW-0378">Hydrolase</keyword>
<dbReference type="EC" id="3.6.4.13" evidence="1"/>
<dbReference type="Pfam" id="PF00270">
    <property type="entry name" value="DEAD"/>
    <property type="match status" value="1"/>
</dbReference>
<feature type="region of interest" description="Disordered" evidence="10">
    <location>
        <begin position="1"/>
        <end position="128"/>
    </location>
</feature>
<evidence type="ECO:0000256" key="9">
    <source>
        <dbReference type="PROSITE-ProRule" id="PRU00552"/>
    </source>
</evidence>
<feature type="compositionally biased region" description="Polar residues" evidence="10">
    <location>
        <begin position="60"/>
        <end position="71"/>
    </location>
</feature>
<evidence type="ECO:0000259" key="11">
    <source>
        <dbReference type="PROSITE" id="PS51192"/>
    </source>
</evidence>
<dbReference type="GO" id="GO:0003676">
    <property type="term" value="F:nucleic acid binding"/>
    <property type="evidence" value="ECO:0007669"/>
    <property type="project" value="InterPro"/>
</dbReference>
<protein>
    <recommendedName>
        <fullName evidence="1">RNA helicase</fullName>
        <ecNumber evidence="1">3.6.4.13</ecNumber>
    </recommendedName>
</protein>
<dbReference type="PROSITE" id="PS00039">
    <property type="entry name" value="DEAD_ATP_HELICASE"/>
    <property type="match status" value="1"/>
</dbReference>
<gene>
    <name evidence="14" type="ORF">M7I_4295</name>
</gene>
<evidence type="ECO:0000256" key="7">
    <source>
        <dbReference type="ARBA" id="ARBA00022840"/>
    </source>
</evidence>
<feature type="compositionally biased region" description="Gly residues" evidence="10">
    <location>
        <begin position="989"/>
        <end position="1012"/>
    </location>
</feature>
<evidence type="ECO:0000259" key="12">
    <source>
        <dbReference type="PROSITE" id="PS51194"/>
    </source>
</evidence>
<dbReference type="GO" id="GO:0008270">
    <property type="term" value="F:zinc ion binding"/>
    <property type="evidence" value="ECO:0007669"/>
    <property type="project" value="UniProtKB-KW"/>
</dbReference>
<evidence type="ECO:0000256" key="10">
    <source>
        <dbReference type="SAM" id="MobiDB-lite"/>
    </source>
</evidence>
<keyword evidence="6 14" id="KW-0347">Helicase</keyword>
<dbReference type="InParanoid" id="H0ENT2"/>
<name>H0ENT2_GLAL7</name>
<feature type="domain" description="DEAD-box RNA helicase Q" evidence="13">
    <location>
        <begin position="171"/>
        <end position="199"/>
    </location>
</feature>
<dbReference type="Pfam" id="PF00271">
    <property type="entry name" value="Helicase_C"/>
    <property type="match status" value="1"/>
</dbReference>
<dbReference type="InterPro" id="IPR036236">
    <property type="entry name" value="Znf_C2H2_sf"/>
</dbReference>
<dbReference type="GO" id="GO:0005524">
    <property type="term" value="F:ATP binding"/>
    <property type="evidence" value="ECO:0007669"/>
    <property type="project" value="UniProtKB-KW"/>
</dbReference>
<dbReference type="GO" id="GO:0016787">
    <property type="term" value="F:hydrolase activity"/>
    <property type="evidence" value="ECO:0007669"/>
    <property type="project" value="UniProtKB-KW"/>
</dbReference>
<accession>H0ENT2</accession>
<feature type="compositionally biased region" description="Basic and acidic residues" evidence="10">
    <location>
        <begin position="939"/>
        <end position="949"/>
    </location>
</feature>
<dbReference type="GO" id="GO:0003724">
    <property type="term" value="F:RNA helicase activity"/>
    <property type="evidence" value="ECO:0007669"/>
    <property type="project" value="UniProtKB-EC"/>
</dbReference>
<evidence type="ECO:0000256" key="8">
    <source>
        <dbReference type="ARBA" id="ARBA00047984"/>
    </source>
</evidence>
<dbReference type="PROSITE" id="PS51194">
    <property type="entry name" value="HELICASE_CTER"/>
    <property type="match status" value="1"/>
</dbReference>
<keyword evidence="4" id="KW-0862">Zinc</keyword>
<feature type="region of interest" description="Disordered" evidence="10">
    <location>
        <begin position="913"/>
        <end position="951"/>
    </location>
</feature>
<dbReference type="HOGENOM" id="CLU_009918_0_0_1"/>
<dbReference type="PROSITE" id="PS51192">
    <property type="entry name" value="HELICASE_ATP_BIND_1"/>
    <property type="match status" value="1"/>
</dbReference>
<keyword evidence="3" id="KW-0547">Nucleotide-binding</keyword>
<proteinExistence type="predicted"/>
<dbReference type="AlphaFoldDB" id="H0ENT2"/>
<dbReference type="Proteomes" id="UP000005446">
    <property type="component" value="Unassembled WGS sequence"/>
</dbReference>
<comment type="caution">
    <text evidence="14">The sequence shown here is derived from an EMBL/GenBank/DDBJ whole genome shotgun (WGS) entry which is preliminary data.</text>
</comment>
<keyword evidence="15" id="KW-1185">Reference proteome</keyword>
<dbReference type="PANTHER" id="PTHR47958">
    <property type="entry name" value="ATP-DEPENDENT RNA HELICASE DBP3"/>
    <property type="match status" value="1"/>
</dbReference>
<feature type="compositionally biased region" description="Gly residues" evidence="10">
    <location>
        <begin position="98"/>
        <end position="115"/>
    </location>
</feature>
<dbReference type="SMART" id="SM00487">
    <property type="entry name" value="DEXDc"/>
    <property type="match status" value="1"/>
</dbReference>
<feature type="compositionally biased region" description="Low complexity" evidence="10">
    <location>
        <begin position="34"/>
        <end position="50"/>
    </location>
</feature>
<dbReference type="SUPFAM" id="SSF57667">
    <property type="entry name" value="beta-beta-alpha zinc fingers"/>
    <property type="match status" value="1"/>
</dbReference>
<dbReference type="InterPro" id="IPR000629">
    <property type="entry name" value="RNA-helicase_DEAD-box_CS"/>
</dbReference>
<dbReference type="InterPro" id="IPR014014">
    <property type="entry name" value="RNA_helicase_DEAD_Q_motif"/>
</dbReference>
<dbReference type="InterPro" id="IPR014001">
    <property type="entry name" value="Helicase_ATP-bd"/>
</dbReference>
<evidence type="ECO:0000256" key="6">
    <source>
        <dbReference type="ARBA" id="ARBA00022806"/>
    </source>
</evidence>
<dbReference type="InterPro" id="IPR011545">
    <property type="entry name" value="DEAD/DEAH_box_helicase_dom"/>
</dbReference>
<feature type="domain" description="Helicase C-terminal" evidence="12">
    <location>
        <begin position="404"/>
        <end position="574"/>
    </location>
</feature>
<feature type="region of interest" description="Disordered" evidence="10">
    <location>
        <begin position="1065"/>
        <end position="1088"/>
    </location>
</feature>
<feature type="region of interest" description="Disordered" evidence="10">
    <location>
        <begin position="986"/>
        <end position="1018"/>
    </location>
</feature>
<comment type="catalytic activity">
    <reaction evidence="8">
        <text>ATP + H2O = ADP + phosphate + H(+)</text>
        <dbReference type="Rhea" id="RHEA:13065"/>
        <dbReference type="ChEBI" id="CHEBI:15377"/>
        <dbReference type="ChEBI" id="CHEBI:15378"/>
        <dbReference type="ChEBI" id="CHEBI:30616"/>
        <dbReference type="ChEBI" id="CHEBI:43474"/>
        <dbReference type="ChEBI" id="CHEBI:456216"/>
        <dbReference type="EC" id="3.6.4.13"/>
    </reaction>
</comment>